<dbReference type="InterPro" id="IPR014036">
    <property type="entry name" value="DeoR-like_C"/>
</dbReference>
<dbReference type="InterPro" id="IPR036390">
    <property type="entry name" value="WH_DNA-bd_sf"/>
</dbReference>
<dbReference type="Gene3D" id="1.10.10.10">
    <property type="entry name" value="Winged helix-like DNA-binding domain superfamily/Winged helix DNA-binding domain"/>
    <property type="match status" value="1"/>
</dbReference>
<dbReference type="SMART" id="SM00420">
    <property type="entry name" value="HTH_DEOR"/>
    <property type="match status" value="1"/>
</dbReference>
<dbReference type="PANTHER" id="PTHR30363:SF44">
    <property type="entry name" value="AGA OPERON TRANSCRIPTIONAL REPRESSOR-RELATED"/>
    <property type="match status" value="1"/>
</dbReference>
<dbReference type="PROSITE" id="PS00894">
    <property type="entry name" value="HTH_DEOR_1"/>
    <property type="match status" value="1"/>
</dbReference>
<dbReference type="AlphaFoldDB" id="A0A9D2B4Q4"/>
<gene>
    <name evidence="5" type="ORF">IAA45_12050</name>
</gene>
<dbReference type="Gene3D" id="3.40.50.1360">
    <property type="match status" value="1"/>
</dbReference>
<dbReference type="GO" id="GO:0003677">
    <property type="term" value="F:DNA binding"/>
    <property type="evidence" value="ECO:0007669"/>
    <property type="project" value="UniProtKB-KW"/>
</dbReference>
<dbReference type="PROSITE" id="PS51000">
    <property type="entry name" value="HTH_DEOR_2"/>
    <property type="match status" value="1"/>
</dbReference>
<dbReference type="Pfam" id="PF00455">
    <property type="entry name" value="DeoRC"/>
    <property type="match status" value="1"/>
</dbReference>
<dbReference type="GO" id="GO:0003700">
    <property type="term" value="F:DNA-binding transcription factor activity"/>
    <property type="evidence" value="ECO:0007669"/>
    <property type="project" value="InterPro"/>
</dbReference>
<proteinExistence type="predicted"/>
<reference evidence="5" key="2">
    <citation type="submission" date="2021-04" db="EMBL/GenBank/DDBJ databases">
        <authorList>
            <person name="Gilroy R."/>
        </authorList>
    </citation>
    <scope>NUCLEOTIDE SEQUENCE</scope>
    <source>
        <strain evidence="5">ChiSjej1B19-8411</strain>
    </source>
</reference>
<dbReference type="InterPro" id="IPR036388">
    <property type="entry name" value="WH-like_DNA-bd_sf"/>
</dbReference>
<feature type="domain" description="HTH deoR-type" evidence="4">
    <location>
        <begin position="3"/>
        <end position="58"/>
    </location>
</feature>
<reference evidence="5" key="1">
    <citation type="journal article" date="2021" name="PeerJ">
        <title>Extensive microbial diversity within the chicken gut microbiome revealed by metagenomics and culture.</title>
        <authorList>
            <person name="Gilroy R."/>
            <person name="Ravi A."/>
            <person name="Getino M."/>
            <person name="Pursley I."/>
            <person name="Horton D.L."/>
            <person name="Alikhan N.F."/>
            <person name="Baker D."/>
            <person name="Gharbi K."/>
            <person name="Hall N."/>
            <person name="Watson M."/>
            <person name="Adriaenssens E.M."/>
            <person name="Foster-Nyarko E."/>
            <person name="Jarju S."/>
            <person name="Secka A."/>
            <person name="Antonio M."/>
            <person name="Oren A."/>
            <person name="Chaudhuri R.R."/>
            <person name="La Ragione R."/>
            <person name="Hildebrand F."/>
            <person name="Pallen M.J."/>
        </authorList>
    </citation>
    <scope>NUCLEOTIDE SEQUENCE</scope>
    <source>
        <strain evidence="5">ChiSjej1B19-8411</strain>
    </source>
</reference>
<dbReference type="PANTHER" id="PTHR30363">
    <property type="entry name" value="HTH-TYPE TRANSCRIPTIONAL REGULATOR SRLR-RELATED"/>
    <property type="match status" value="1"/>
</dbReference>
<dbReference type="InterPro" id="IPR050313">
    <property type="entry name" value="Carb_Metab_HTH_regulators"/>
</dbReference>
<dbReference type="SUPFAM" id="SSF100950">
    <property type="entry name" value="NagB/RpiA/CoA transferase-like"/>
    <property type="match status" value="1"/>
</dbReference>
<evidence type="ECO:0000259" key="4">
    <source>
        <dbReference type="PROSITE" id="PS51000"/>
    </source>
</evidence>
<evidence type="ECO:0000313" key="5">
    <source>
        <dbReference type="EMBL" id="HIX60431.1"/>
    </source>
</evidence>
<comment type="caution">
    <text evidence="5">The sequence shown here is derived from an EMBL/GenBank/DDBJ whole genome shotgun (WGS) entry which is preliminary data.</text>
</comment>
<protein>
    <submittedName>
        <fullName evidence="5">DeoR/GlpR family DNA-binding transcription regulator</fullName>
    </submittedName>
</protein>
<keyword evidence="3" id="KW-0804">Transcription</keyword>
<evidence type="ECO:0000313" key="6">
    <source>
        <dbReference type="Proteomes" id="UP000886817"/>
    </source>
</evidence>
<evidence type="ECO:0000256" key="3">
    <source>
        <dbReference type="ARBA" id="ARBA00023163"/>
    </source>
</evidence>
<dbReference type="PRINTS" id="PR00037">
    <property type="entry name" value="HTHLACR"/>
</dbReference>
<accession>A0A9D2B4Q4</accession>
<organism evidence="5 6">
    <name type="scientific">Candidatus Blautia gallistercoris</name>
    <dbReference type="NCBI Taxonomy" id="2838490"/>
    <lineage>
        <taxon>Bacteria</taxon>
        <taxon>Bacillati</taxon>
        <taxon>Bacillota</taxon>
        <taxon>Clostridia</taxon>
        <taxon>Lachnospirales</taxon>
        <taxon>Lachnospiraceae</taxon>
        <taxon>Blautia</taxon>
    </lineage>
</organism>
<keyword evidence="1" id="KW-0805">Transcription regulation</keyword>
<keyword evidence="2 5" id="KW-0238">DNA-binding</keyword>
<evidence type="ECO:0000256" key="1">
    <source>
        <dbReference type="ARBA" id="ARBA00023015"/>
    </source>
</evidence>
<name>A0A9D2B4Q4_9FIRM</name>
<sequence length="261" mass="29000">MLPSEREQVILDYLAKHQTVSTARLCEVTGVSIATVRRDLNSLHRRGLLEKTHGGARYLPPPTAAVPPALPHQNDPAFADKDAIARTAAGFIYPGDIVFLGAGKTCTLIAHHIREKKNITIVTTNLNVVFELASSGNSMLLLGGDIHVGSNYVETLGEYTLEEMHGLYFDKVFFTVNGVDMVNGYSIVSRSQLPLYHYLLKNCKSPYVVVNSAKFHHRAFTQLCSLQEIPHVILNPQTPSVYLDYYQEHHITVHYSTEAKG</sequence>
<dbReference type="Proteomes" id="UP000886817">
    <property type="component" value="Unassembled WGS sequence"/>
</dbReference>
<dbReference type="SMART" id="SM01134">
    <property type="entry name" value="DeoRC"/>
    <property type="match status" value="1"/>
</dbReference>
<dbReference type="InterPro" id="IPR037171">
    <property type="entry name" value="NagB/RpiA_transferase-like"/>
</dbReference>
<dbReference type="Pfam" id="PF08220">
    <property type="entry name" value="HTH_DeoR"/>
    <property type="match status" value="1"/>
</dbReference>
<dbReference type="SUPFAM" id="SSF46785">
    <property type="entry name" value="Winged helix' DNA-binding domain"/>
    <property type="match status" value="1"/>
</dbReference>
<dbReference type="EMBL" id="DXEX01000255">
    <property type="protein sequence ID" value="HIX60431.1"/>
    <property type="molecule type" value="Genomic_DNA"/>
</dbReference>
<dbReference type="InterPro" id="IPR018356">
    <property type="entry name" value="Tscrpt_reg_HTH_DeoR_CS"/>
</dbReference>
<evidence type="ECO:0000256" key="2">
    <source>
        <dbReference type="ARBA" id="ARBA00023125"/>
    </source>
</evidence>
<dbReference type="InterPro" id="IPR001034">
    <property type="entry name" value="DeoR_HTH"/>
</dbReference>